<dbReference type="InterPro" id="IPR056162">
    <property type="entry name" value="WD40_MABP1-WDR62_2nd"/>
</dbReference>
<dbReference type="EMBL" id="OY660873">
    <property type="protein sequence ID" value="CAJ1066350.1"/>
    <property type="molecule type" value="Genomic_DNA"/>
</dbReference>
<feature type="repeat" description="WD" evidence="3">
    <location>
        <begin position="499"/>
        <end position="543"/>
    </location>
</feature>
<feature type="compositionally biased region" description="Acidic residues" evidence="4">
    <location>
        <begin position="860"/>
        <end position="871"/>
    </location>
</feature>
<dbReference type="InterPro" id="IPR052779">
    <property type="entry name" value="WDR62"/>
</dbReference>
<dbReference type="GO" id="GO:0007099">
    <property type="term" value="P:centriole replication"/>
    <property type="evidence" value="ECO:0007669"/>
    <property type="project" value="TreeGrafter"/>
</dbReference>
<dbReference type="SMART" id="SM00320">
    <property type="entry name" value="WD40"/>
    <property type="match status" value="12"/>
</dbReference>
<dbReference type="PROSITE" id="PS50082">
    <property type="entry name" value="WD_REPEATS_2"/>
    <property type="match status" value="3"/>
</dbReference>
<dbReference type="Pfam" id="PF24782">
    <property type="entry name" value="WD40_MABP1-WDR62_2nd"/>
    <property type="match status" value="1"/>
</dbReference>
<gene>
    <name evidence="7" type="ORF">XNOV1_A031271</name>
</gene>
<reference evidence="7" key="1">
    <citation type="submission" date="2023-08" db="EMBL/GenBank/DDBJ databases">
        <authorList>
            <person name="Alioto T."/>
            <person name="Alioto T."/>
            <person name="Gomez Garrido J."/>
        </authorList>
    </citation>
    <scope>NUCLEOTIDE SEQUENCE</scope>
</reference>
<feature type="region of interest" description="Disordered" evidence="4">
    <location>
        <begin position="1"/>
        <end position="36"/>
    </location>
</feature>
<dbReference type="SUPFAM" id="SSF117289">
    <property type="entry name" value="Nucleoporin domain"/>
    <property type="match status" value="1"/>
</dbReference>
<keyword evidence="8" id="KW-1185">Reference proteome</keyword>
<feature type="compositionally biased region" description="Polar residues" evidence="4">
    <location>
        <begin position="925"/>
        <end position="934"/>
    </location>
</feature>
<dbReference type="InterPro" id="IPR001680">
    <property type="entry name" value="WD40_rpt"/>
</dbReference>
<keyword evidence="2" id="KW-0677">Repeat</keyword>
<evidence type="ECO:0000256" key="4">
    <source>
        <dbReference type="SAM" id="MobiDB-lite"/>
    </source>
</evidence>
<accession>A0AAV1FYL3</accession>
<feature type="region of interest" description="Disordered" evidence="4">
    <location>
        <begin position="1233"/>
        <end position="1278"/>
    </location>
</feature>
<evidence type="ECO:0000256" key="1">
    <source>
        <dbReference type="ARBA" id="ARBA00022574"/>
    </source>
</evidence>
<dbReference type="InterPro" id="IPR056161">
    <property type="entry name" value="WD40_MABP1-WDR62_1st"/>
</dbReference>
<feature type="region of interest" description="Disordered" evidence="4">
    <location>
        <begin position="827"/>
        <end position="898"/>
    </location>
</feature>
<feature type="repeat" description="WD" evidence="3">
    <location>
        <begin position="639"/>
        <end position="680"/>
    </location>
</feature>
<dbReference type="Pfam" id="PF24780">
    <property type="entry name" value="WD40_MABP1-WDR62_1st"/>
    <property type="match status" value="1"/>
</dbReference>
<feature type="compositionally biased region" description="Basic and acidic residues" evidence="4">
    <location>
        <begin position="1234"/>
        <end position="1244"/>
    </location>
</feature>
<evidence type="ECO:0000256" key="2">
    <source>
        <dbReference type="ARBA" id="ARBA00022737"/>
    </source>
</evidence>
<dbReference type="PANTHER" id="PTHR45589">
    <property type="entry name" value="WD REPEAT DOMAIN 62, ISOFORM G"/>
    <property type="match status" value="1"/>
</dbReference>
<protein>
    <submittedName>
        <fullName evidence="7">WD repeat-containing protein 62 isoform X3</fullName>
    </submittedName>
</protein>
<feature type="compositionally biased region" description="Polar residues" evidence="4">
    <location>
        <begin position="1245"/>
        <end position="1255"/>
    </location>
</feature>
<feature type="domain" description="MABP1/WDR62 second WD40" evidence="6">
    <location>
        <begin position="383"/>
        <end position="714"/>
    </location>
</feature>
<sequence length="1381" mass="151580">MMAEGADCGSVGTAKRRQPAGRKSRQSQHRKSSSGRVRLEKVLGICTASSSGVTSDPNSGLIAYPAGCVIVLLHSKKNKQSHIINTCRKPFSALAFSHDGKHLVTGESGHMPCVRVWEVGGEQAAKVQSHKYGVSCVAFSTNSRYIVSVGYQHDMTVSVWDWRKGSVIASNKVSSRVFAVSFSQDNSYFVTAGNRHVKFWYLDASKEKRVNSTVPLVGRSGLLGDHKNSVFSGVACGRGLMASSTYCITSSGLLCLFNSSRQLEAWVNLKTSSASCLAVSEDFIFCGCANGVVRVFSPCSLQYISTLQRPHRLGVELLQSTQLRSCSPASPGAQYPDTLALTYDPTTKHLTCVYNDHSVYVWNVTDVRSAVKLYSALYHSGCVWNIQVYPELSELSLACLPPSSFFTCSSDNTIRLWHADAFTGPRNSYSNDLLRILYVGENTQHLQAEGEKGEATGADGKAGIRVLGISPDGQHLAAGDRCGNLHIFGLKFLDQLVKIEAHDSEVLCLEFSPTSTGVQLLASAGRDRLIHVFNLQKNYSLEQTLSDHSASITAVKFTGKSPEVRMVSCGADKSIYFQTAEQTVDNISFSRSHHVVEKTTLYDMDLDSSRTHVAIACQDRNVRVYNVETGKLKKCLKGSSSDEGALLKVEMDPSGSFFATSCSDKNISIFDYESGECVATLFGHSEIVTCMRFSQDCRHLITVSGDSCVFVWRLDSQMTNTMRKRRGFKLTTAPETCRVKQQHIRRETFITVPSSHMPHLEEEEADSSTPTRLDSAQDTQLLQTNGKLPMWFRKLQGQDGASSAVHLDGEPSQARCRWTEQLNPLVICSNFSPSPTKSQEEEEQQEEEEDFHPQSLESLLGEEEEEEEGEEKEVLQDPGEDRSPFILHPNTTNTTADRDFNVEGMANPQHSLTQLEVKGQGTEPVWSTQLSPDSACSEGSAGSLEQLQDADTDSLSQGSSVGSLVLEDDEDRNLLKNHFDTLASSLTDEKFDTDLRTLQPPEEKHFLNPRLSISTRFLSRFQDRIRAWPSQAPSQVSIPSRISEESNISNTSVNAESSSEVTSNNLAQTENMNRLDVTSNTLAAQNSSTVQQGALHSGYLGTTASSRAKLSQDLLTTLNTSSHTCSNSHHEEGQEQKDVSSLSEPQPPPPPLQSVGLDLNSPEPEPCQDQTVSVAPSQRAQDHTPETSSQALVVPTDVMSEGGASRWSISSVEETLRSITRTTPTKSDIIQCDASRKEGQEGSENKIQNDSVTDRSSVYLPTSSSSPPSETLQLHPSAPAADEELSLLQCQQVASELRETTRRAVHLYRQLGGSEKYPQMLSVLRETFDAVHSELQTVLHCTDEQSCSAPFGLLESDGTLFLLEKYSELLVQMTQNKLNRA</sequence>
<feature type="region of interest" description="Disordered" evidence="4">
    <location>
        <begin position="1041"/>
        <end position="1071"/>
    </location>
</feature>
<feature type="compositionally biased region" description="Basic and acidic residues" evidence="4">
    <location>
        <begin position="872"/>
        <end position="883"/>
    </location>
</feature>
<organism evidence="7 8">
    <name type="scientific">Xyrichtys novacula</name>
    <name type="common">Pearly razorfish</name>
    <name type="synonym">Hemipteronotus novacula</name>
    <dbReference type="NCBI Taxonomy" id="13765"/>
    <lineage>
        <taxon>Eukaryota</taxon>
        <taxon>Metazoa</taxon>
        <taxon>Chordata</taxon>
        <taxon>Craniata</taxon>
        <taxon>Vertebrata</taxon>
        <taxon>Euteleostomi</taxon>
        <taxon>Actinopterygii</taxon>
        <taxon>Neopterygii</taxon>
        <taxon>Teleostei</taxon>
        <taxon>Neoteleostei</taxon>
        <taxon>Acanthomorphata</taxon>
        <taxon>Eupercaria</taxon>
        <taxon>Labriformes</taxon>
        <taxon>Labridae</taxon>
        <taxon>Xyrichtys</taxon>
    </lineage>
</organism>
<dbReference type="PANTHER" id="PTHR45589:SF2">
    <property type="entry name" value="WD REPEAT DOMAIN 62"/>
    <property type="match status" value="1"/>
</dbReference>
<name>A0AAV1FYL3_XYRNO</name>
<feature type="domain" description="MABP1/WDR62 first WD40" evidence="5">
    <location>
        <begin position="51"/>
        <end position="377"/>
    </location>
</feature>
<proteinExistence type="predicted"/>
<dbReference type="PROSITE" id="PS50294">
    <property type="entry name" value="WD_REPEATS_REGION"/>
    <property type="match status" value="1"/>
</dbReference>
<feature type="region of interest" description="Disordered" evidence="4">
    <location>
        <begin position="1120"/>
        <end position="1194"/>
    </location>
</feature>
<feature type="region of interest" description="Disordered" evidence="4">
    <location>
        <begin position="918"/>
        <end position="960"/>
    </location>
</feature>
<feature type="compositionally biased region" description="Acidic residues" evidence="4">
    <location>
        <begin position="840"/>
        <end position="850"/>
    </location>
</feature>
<evidence type="ECO:0000313" key="7">
    <source>
        <dbReference type="EMBL" id="CAJ1066350.1"/>
    </source>
</evidence>
<dbReference type="InterPro" id="IPR011047">
    <property type="entry name" value="Quinoprotein_ADH-like_sf"/>
</dbReference>
<feature type="region of interest" description="Disordered" evidence="4">
    <location>
        <begin position="754"/>
        <end position="775"/>
    </location>
</feature>
<dbReference type="Proteomes" id="UP001178508">
    <property type="component" value="Chromosome 10"/>
</dbReference>
<feature type="compositionally biased region" description="Polar residues" evidence="4">
    <location>
        <begin position="1168"/>
        <end position="1179"/>
    </location>
</feature>
<dbReference type="GO" id="GO:0072686">
    <property type="term" value="C:mitotic spindle"/>
    <property type="evidence" value="ECO:0007669"/>
    <property type="project" value="TreeGrafter"/>
</dbReference>
<evidence type="ECO:0000259" key="6">
    <source>
        <dbReference type="Pfam" id="PF24782"/>
    </source>
</evidence>
<keyword evidence="1 3" id="KW-0853">WD repeat</keyword>
<evidence type="ECO:0000256" key="3">
    <source>
        <dbReference type="PROSITE-ProRule" id="PRU00221"/>
    </source>
</evidence>
<feature type="compositionally biased region" description="Basic and acidic residues" evidence="4">
    <location>
        <begin position="1128"/>
        <end position="1138"/>
    </location>
</feature>
<evidence type="ECO:0000313" key="8">
    <source>
        <dbReference type="Proteomes" id="UP001178508"/>
    </source>
</evidence>
<dbReference type="InterPro" id="IPR015943">
    <property type="entry name" value="WD40/YVTN_repeat-like_dom_sf"/>
</dbReference>
<feature type="compositionally biased region" description="Low complexity" evidence="4">
    <location>
        <begin position="1256"/>
        <end position="1269"/>
    </location>
</feature>
<dbReference type="SUPFAM" id="SSF50998">
    <property type="entry name" value="Quinoprotein alcohol dehydrogenase-like"/>
    <property type="match status" value="1"/>
</dbReference>
<feature type="compositionally biased region" description="Basic residues" evidence="4">
    <location>
        <begin position="14"/>
        <end position="33"/>
    </location>
</feature>
<evidence type="ECO:0000259" key="5">
    <source>
        <dbReference type="Pfam" id="PF24780"/>
    </source>
</evidence>
<feature type="repeat" description="WD" evidence="3">
    <location>
        <begin position="681"/>
        <end position="722"/>
    </location>
</feature>
<dbReference type="Gene3D" id="2.130.10.10">
    <property type="entry name" value="YVTN repeat-like/Quinoprotein amine dehydrogenase"/>
    <property type="match status" value="4"/>
</dbReference>